<dbReference type="Gene3D" id="3.60.21.10">
    <property type="match status" value="1"/>
</dbReference>
<dbReference type="EMBL" id="AMRI01000007">
    <property type="protein sequence ID" value="EKE75741.1"/>
    <property type="molecule type" value="Genomic_DNA"/>
</dbReference>
<dbReference type="NCBIfam" id="NF001204">
    <property type="entry name" value="PRK00166.1"/>
    <property type="match status" value="1"/>
</dbReference>
<evidence type="ECO:0000256" key="4">
    <source>
        <dbReference type="ARBA" id="ARBA00022801"/>
    </source>
</evidence>
<evidence type="ECO:0000256" key="8">
    <source>
        <dbReference type="ARBA" id="ARBA00049417"/>
    </source>
</evidence>
<evidence type="ECO:0000256" key="3">
    <source>
        <dbReference type="ARBA" id="ARBA00012506"/>
    </source>
</evidence>
<dbReference type="InterPro" id="IPR029052">
    <property type="entry name" value="Metallo-depent_PP-like"/>
</dbReference>
<keyword evidence="11" id="KW-1185">Reference proteome</keyword>
<evidence type="ECO:0000256" key="6">
    <source>
        <dbReference type="ARBA" id="ARBA00032248"/>
    </source>
</evidence>
<dbReference type="Proteomes" id="UP000006755">
    <property type="component" value="Unassembled WGS sequence"/>
</dbReference>
<dbReference type="GO" id="GO:0016791">
    <property type="term" value="F:phosphatase activity"/>
    <property type="evidence" value="ECO:0007669"/>
    <property type="project" value="TreeGrafter"/>
</dbReference>
<dbReference type="GO" id="GO:0005737">
    <property type="term" value="C:cytoplasm"/>
    <property type="evidence" value="ECO:0007669"/>
    <property type="project" value="TreeGrafter"/>
</dbReference>
<proteinExistence type="inferred from homology"/>
<evidence type="ECO:0000256" key="5">
    <source>
        <dbReference type="ARBA" id="ARBA00031248"/>
    </source>
</evidence>
<dbReference type="PATRIC" id="fig|745411.4.peg.1322"/>
<sequence>MHYIVGDIQGCFDELMALLGKVRFDPAKDKLIAVGDLVARGPKSLEVMTYFMSLGDAACTVLGNHDLHLLAVLCGLKKAKKNDKLQGLLDSDRVADIVHYLRQQPLALWLDETKVLVTHAGLPPGWSKDDCLAASNEISQALKSPGWQGMLAAMYGNEPDRWDPALGDDQRRRYIINALTRMRFCYPDGRLELAHKETPADGEQDGLIPWYQFHSPLPFTLAFGHWAALNGELARPDIRALDTGCVWGNKLSLWCVETDQRHTQAAYS</sequence>
<comment type="similarity">
    <text evidence="2">Belongs to the Ap4A hydrolase family.</text>
</comment>
<dbReference type="RefSeq" id="WP_008483748.1">
    <property type="nucleotide sequence ID" value="NZ_AMRI01000007.1"/>
</dbReference>
<dbReference type="PIRSF" id="PIRSF000903">
    <property type="entry name" value="B5n-ttraPtase_sm"/>
    <property type="match status" value="1"/>
</dbReference>
<protein>
    <recommendedName>
        <fullName evidence="3">bis(5'-nucleosyl)-tetraphosphatase (symmetrical)</fullName>
        <ecNumber evidence="3">3.6.1.41</ecNumber>
    </recommendedName>
    <alternativeName>
        <fullName evidence="6">Ap4A hydrolase</fullName>
    </alternativeName>
    <alternativeName>
        <fullName evidence="5">Diadenosine 5',5'''-P1,P4-tetraphosphate pyrophosphohydrolase</fullName>
    </alternativeName>
    <alternativeName>
        <fullName evidence="7">Diadenosine tetraphosphatase</fullName>
    </alternativeName>
</protein>
<dbReference type="GO" id="GO:0008803">
    <property type="term" value="F:bis(5'-nucleosyl)-tetraphosphatase (symmetrical) activity"/>
    <property type="evidence" value="ECO:0007669"/>
    <property type="project" value="UniProtKB-EC"/>
</dbReference>
<dbReference type="NCBIfam" id="TIGR00668">
    <property type="entry name" value="apaH"/>
    <property type="match status" value="1"/>
</dbReference>
<dbReference type="InterPro" id="IPR050126">
    <property type="entry name" value="Ap4A_hydrolase"/>
</dbReference>
<name>K2IZ35_9GAMM</name>
<comment type="caution">
    <text evidence="10">The sequence shown here is derived from an EMBL/GenBank/DDBJ whole genome shotgun (WGS) entry which is preliminary data.</text>
</comment>
<evidence type="ECO:0000313" key="11">
    <source>
        <dbReference type="Proteomes" id="UP000006755"/>
    </source>
</evidence>
<dbReference type="GO" id="GO:0110154">
    <property type="term" value="P:RNA decapping"/>
    <property type="evidence" value="ECO:0007669"/>
    <property type="project" value="TreeGrafter"/>
</dbReference>
<evidence type="ECO:0000259" key="9">
    <source>
        <dbReference type="Pfam" id="PF00149"/>
    </source>
</evidence>
<dbReference type="STRING" id="745411.B3C1_06663"/>
<dbReference type="Pfam" id="PF00149">
    <property type="entry name" value="Metallophos"/>
    <property type="match status" value="1"/>
</dbReference>
<evidence type="ECO:0000313" key="10">
    <source>
        <dbReference type="EMBL" id="EKE75741.1"/>
    </source>
</evidence>
<accession>K2IZ35</accession>
<reference evidence="10 11" key="1">
    <citation type="journal article" date="2012" name="J. Bacteriol.">
        <title>Genome Sequence of Gallaecimonas xiamenensis Type Strain 3-C-1.</title>
        <authorList>
            <person name="Lai Q."/>
            <person name="Wang L."/>
            <person name="Wang W."/>
            <person name="Shao Z."/>
        </authorList>
    </citation>
    <scope>NUCLEOTIDE SEQUENCE [LARGE SCALE GENOMIC DNA]</scope>
    <source>
        <strain evidence="10 11">3-C-1</strain>
    </source>
</reference>
<dbReference type="PANTHER" id="PTHR42850:SF11">
    <property type="entry name" value="BIS(5'-NUCLEOSYL)-TETRAPHOSPHATASE [SYMMETRICAL]"/>
    <property type="match status" value="1"/>
</dbReference>
<gene>
    <name evidence="10" type="primary">apaH</name>
    <name evidence="10" type="ORF">B3C1_06663</name>
</gene>
<feature type="domain" description="Calcineurin-like phosphoesterase" evidence="9">
    <location>
        <begin position="4"/>
        <end position="128"/>
    </location>
</feature>
<dbReference type="AlphaFoldDB" id="K2IZ35"/>
<comment type="catalytic activity">
    <reaction evidence="8">
        <text>P(1),P(4)-bis(5'-adenosyl) tetraphosphate + H2O = 2 ADP + 2 H(+)</text>
        <dbReference type="Rhea" id="RHEA:24252"/>
        <dbReference type="ChEBI" id="CHEBI:15377"/>
        <dbReference type="ChEBI" id="CHEBI:15378"/>
        <dbReference type="ChEBI" id="CHEBI:58141"/>
        <dbReference type="ChEBI" id="CHEBI:456216"/>
        <dbReference type="EC" id="3.6.1.41"/>
    </reaction>
</comment>
<dbReference type="InterPro" id="IPR004843">
    <property type="entry name" value="Calcineurin-like_PHP"/>
</dbReference>
<dbReference type="InterPro" id="IPR004617">
    <property type="entry name" value="ApaH"/>
</dbReference>
<dbReference type="SUPFAM" id="SSF56300">
    <property type="entry name" value="Metallo-dependent phosphatases"/>
    <property type="match status" value="1"/>
</dbReference>
<dbReference type="EC" id="3.6.1.41" evidence="3"/>
<evidence type="ECO:0000256" key="7">
    <source>
        <dbReference type="ARBA" id="ARBA00033210"/>
    </source>
</evidence>
<organism evidence="10 11">
    <name type="scientific">Gallaecimonas xiamenensis 3-C-1</name>
    <dbReference type="NCBI Taxonomy" id="745411"/>
    <lineage>
        <taxon>Bacteria</taxon>
        <taxon>Pseudomonadati</taxon>
        <taxon>Pseudomonadota</taxon>
        <taxon>Gammaproteobacteria</taxon>
        <taxon>Enterobacterales</taxon>
        <taxon>Gallaecimonadaceae</taxon>
        <taxon>Gallaecimonas</taxon>
    </lineage>
</organism>
<evidence type="ECO:0000256" key="1">
    <source>
        <dbReference type="ARBA" id="ARBA00003413"/>
    </source>
</evidence>
<keyword evidence="4 10" id="KW-0378">Hydrolase</keyword>
<dbReference type="eggNOG" id="COG0639">
    <property type="taxonomic scope" value="Bacteria"/>
</dbReference>
<dbReference type="PANTHER" id="PTHR42850">
    <property type="entry name" value="METALLOPHOSPHOESTERASE"/>
    <property type="match status" value="1"/>
</dbReference>
<evidence type="ECO:0000256" key="2">
    <source>
        <dbReference type="ARBA" id="ARBA00005419"/>
    </source>
</evidence>
<comment type="function">
    <text evidence="1">Hydrolyzes diadenosine 5',5'''-P1,P4-tetraphosphate to yield ADP.</text>
</comment>